<accession>B4D295</accession>
<dbReference type="PANTHER" id="PTHR47908:SF2">
    <property type="entry name" value="TETRATRICOPEPTIDE REPEAT (TPR)-LIKE SUPERFAMILY PROTEIN"/>
    <property type="match status" value="1"/>
</dbReference>
<dbReference type="Pfam" id="PF13414">
    <property type="entry name" value="TPR_11"/>
    <property type="match status" value="1"/>
</dbReference>
<dbReference type="EMBL" id="ABVL01000008">
    <property type="protein sequence ID" value="EDY19335.1"/>
    <property type="molecule type" value="Genomic_DNA"/>
</dbReference>
<feature type="chain" id="PRO_5002802656" evidence="2">
    <location>
        <begin position="23"/>
        <end position="249"/>
    </location>
</feature>
<evidence type="ECO:0000313" key="3">
    <source>
        <dbReference type="EMBL" id="EDY19335.1"/>
    </source>
</evidence>
<gene>
    <name evidence="3" type="ORF">CfE428DRAFT_3020</name>
</gene>
<keyword evidence="4" id="KW-1185">Reference proteome</keyword>
<dbReference type="FunCoup" id="B4D295">
    <property type="interactions" value="26"/>
</dbReference>
<organism evidence="3 4">
    <name type="scientific">Chthoniobacter flavus Ellin428</name>
    <dbReference type="NCBI Taxonomy" id="497964"/>
    <lineage>
        <taxon>Bacteria</taxon>
        <taxon>Pseudomonadati</taxon>
        <taxon>Verrucomicrobiota</taxon>
        <taxon>Spartobacteria</taxon>
        <taxon>Chthoniobacterales</taxon>
        <taxon>Chthoniobacteraceae</taxon>
        <taxon>Chthoniobacter</taxon>
    </lineage>
</organism>
<dbReference type="SUPFAM" id="SSF48452">
    <property type="entry name" value="TPR-like"/>
    <property type="match status" value="1"/>
</dbReference>
<reference evidence="3 4" key="1">
    <citation type="journal article" date="2011" name="J. Bacteriol.">
        <title>Genome sequence of Chthoniobacter flavus Ellin428, an aerobic heterotrophic soil bacterium.</title>
        <authorList>
            <person name="Kant R."/>
            <person name="van Passel M.W."/>
            <person name="Palva A."/>
            <person name="Lucas S."/>
            <person name="Lapidus A."/>
            <person name="Glavina Del Rio T."/>
            <person name="Dalin E."/>
            <person name="Tice H."/>
            <person name="Bruce D."/>
            <person name="Goodwin L."/>
            <person name="Pitluck S."/>
            <person name="Larimer F.W."/>
            <person name="Land M.L."/>
            <person name="Hauser L."/>
            <person name="Sangwan P."/>
            <person name="de Vos W.M."/>
            <person name="Janssen P.H."/>
            <person name="Smidt H."/>
        </authorList>
    </citation>
    <scope>NUCLEOTIDE SEQUENCE [LARGE SCALE GENOMIC DNA]</scope>
    <source>
        <strain evidence="3 4">Ellin428</strain>
    </source>
</reference>
<dbReference type="Proteomes" id="UP000005824">
    <property type="component" value="Unassembled WGS sequence"/>
</dbReference>
<keyword evidence="2" id="KW-0732">Signal</keyword>
<dbReference type="PROSITE" id="PS50005">
    <property type="entry name" value="TPR"/>
    <property type="match status" value="1"/>
</dbReference>
<dbReference type="InterPro" id="IPR011990">
    <property type="entry name" value="TPR-like_helical_dom_sf"/>
</dbReference>
<evidence type="ECO:0000256" key="1">
    <source>
        <dbReference type="PROSITE-ProRule" id="PRU00339"/>
    </source>
</evidence>
<evidence type="ECO:0000313" key="4">
    <source>
        <dbReference type="Proteomes" id="UP000005824"/>
    </source>
</evidence>
<evidence type="ECO:0000256" key="2">
    <source>
        <dbReference type="SAM" id="SignalP"/>
    </source>
</evidence>
<protein>
    <submittedName>
        <fullName evidence="3">TPR repeat-containing protein</fullName>
    </submittedName>
</protein>
<sequence length="249" mass="29347" precursor="true">MAPPLLRRIAFSLLFCAVTALAAADDDPFWRAPLIEKLTGELKEIDHKLTEKPDTVAYLSRRGDLYLFLGAYPESIKDFERMIALDPNQDAPHWRLGIAYYFNGQFEKSERQFVKYHGYDPKDRENGIWKFLAQEKVDGLKVAREEMLTYPETDREPFIPLYEMYAGKRSPEDVLAYIADKKFADDKHAQFFGYYYVGLYELMLDHREHALQLLRKAVDVLPADPETVYMWNVARLHWERLLKEEKKRQ</sequence>
<feature type="signal peptide" evidence="2">
    <location>
        <begin position="1"/>
        <end position="22"/>
    </location>
</feature>
<dbReference type="InterPro" id="IPR019734">
    <property type="entry name" value="TPR_rpt"/>
</dbReference>
<feature type="repeat" description="TPR" evidence="1">
    <location>
        <begin position="56"/>
        <end position="89"/>
    </location>
</feature>
<proteinExistence type="predicted"/>
<dbReference type="STRING" id="497964.CfE428DRAFT_3020"/>
<keyword evidence="1" id="KW-0802">TPR repeat</keyword>
<dbReference type="AlphaFoldDB" id="B4D295"/>
<name>B4D295_9BACT</name>
<dbReference type="RefSeq" id="WP_006980345.1">
    <property type="nucleotide sequence ID" value="NZ_ABVL01000008.1"/>
</dbReference>
<dbReference type="PANTHER" id="PTHR47908">
    <property type="match status" value="1"/>
</dbReference>
<dbReference type="eggNOG" id="COG4785">
    <property type="taxonomic scope" value="Bacteria"/>
</dbReference>
<dbReference type="SMART" id="SM00028">
    <property type="entry name" value="TPR"/>
    <property type="match status" value="3"/>
</dbReference>
<dbReference type="InParanoid" id="B4D295"/>
<comment type="caution">
    <text evidence="3">The sequence shown here is derived from an EMBL/GenBank/DDBJ whole genome shotgun (WGS) entry which is preliminary data.</text>
</comment>
<dbReference type="Gene3D" id="1.25.40.10">
    <property type="entry name" value="Tetratricopeptide repeat domain"/>
    <property type="match status" value="1"/>
</dbReference>